<proteinExistence type="predicted"/>
<feature type="region of interest" description="Disordered" evidence="1">
    <location>
        <begin position="131"/>
        <end position="155"/>
    </location>
</feature>
<gene>
    <name evidence="2" type="ORF">G4G22_004630</name>
</gene>
<evidence type="ECO:0000313" key="2">
    <source>
        <dbReference type="EMBL" id="HAE4920473.1"/>
    </source>
</evidence>
<dbReference type="AlphaFoldDB" id="A0A732C1I9"/>
<sequence length="378" mass="44030">MDNFYDADSAFETSDNSITDEQTLNNIADCYNHVSLFFELSVKKEQGRYLIEKRYKNSVNESTKSQIQINKSKIADEDVSFFENYGLKVSDRNIISNEKAEYIVRTMNFTEELKEAVKHIRDSYQENDIEAHHRPESSPHQGKGTGTGQGEEDAKPVEARKIETNQEEPEPEKNEIKRHLLITEVDDFELKPDLTEEKEIIKKKEQDKEDNISLESKKNKLSEMEKLAKYYPHLNGSDLLNDLDSFRHHNYIHKTLDEINLKNGSTLIVDNRSKTVATYSKRNKDTDLKTEIALTISIIKERKMKNIKIEGTDQYVSEAFKQAMKNDVSVKPINKEQEELFRKIKEDMKQEDLINKQYSEKQNVGVISEENSKRKMTM</sequence>
<evidence type="ECO:0000256" key="1">
    <source>
        <dbReference type="SAM" id="MobiDB-lite"/>
    </source>
</evidence>
<accession>A0A732C1I9</accession>
<name>A0A732C1I9_SALER</name>
<comment type="caution">
    <text evidence="2">The sequence shown here is derived from an EMBL/GenBank/DDBJ whole genome shotgun (WGS) entry which is preliminary data.</text>
</comment>
<organism evidence="2">
    <name type="scientific">Salmonella enterica</name>
    <name type="common">Salmonella choleraesuis</name>
    <dbReference type="NCBI Taxonomy" id="28901"/>
    <lineage>
        <taxon>Bacteria</taxon>
        <taxon>Pseudomonadati</taxon>
        <taxon>Pseudomonadota</taxon>
        <taxon>Gammaproteobacteria</taxon>
        <taxon>Enterobacterales</taxon>
        <taxon>Enterobacteriaceae</taxon>
        <taxon>Salmonella</taxon>
    </lineage>
</organism>
<reference evidence="2" key="1">
    <citation type="journal article" date="2018" name="Genome Biol.">
        <title>SKESA: strategic k-mer extension for scrupulous assemblies.</title>
        <authorList>
            <person name="Souvorov A."/>
            <person name="Agarwala R."/>
            <person name="Lipman D.J."/>
        </authorList>
    </citation>
    <scope>NUCLEOTIDE SEQUENCE</scope>
    <source>
        <strain evidence="2">15-5591</strain>
    </source>
</reference>
<protein>
    <recommendedName>
        <fullName evidence="3">Large polyvalent protein-associated domain-containing protein</fullName>
    </recommendedName>
</protein>
<dbReference type="EMBL" id="DAASCF010000073">
    <property type="protein sequence ID" value="HAE4920473.1"/>
    <property type="molecule type" value="Genomic_DNA"/>
</dbReference>
<reference evidence="2" key="2">
    <citation type="submission" date="2018-07" db="EMBL/GenBank/DDBJ databases">
        <authorList>
            <consortium name="NCBI Pathogen Detection Project"/>
        </authorList>
    </citation>
    <scope>NUCLEOTIDE SEQUENCE</scope>
    <source>
        <strain evidence="2">15-5591</strain>
    </source>
</reference>
<evidence type="ECO:0008006" key="3">
    <source>
        <dbReference type="Google" id="ProtNLM"/>
    </source>
</evidence>